<feature type="region of interest" description="Disordered" evidence="1">
    <location>
        <begin position="169"/>
        <end position="200"/>
    </location>
</feature>
<dbReference type="GO" id="GO:0003677">
    <property type="term" value="F:DNA binding"/>
    <property type="evidence" value="ECO:0007669"/>
    <property type="project" value="InterPro"/>
</dbReference>
<accession>A0A5Q2MFB2</accession>
<protein>
    <submittedName>
        <fullName evidence="3">Helix-turn-helix domain-containing protein</fullName>
    </submittedName>
</protein>
<proteinExistence type="predicted"/>
<dbReference type="Pfam" id="PF01381">
    <property type="entry name" value="HTH_3"/>
    <property type="match status" value="1"/>
</dbReference>
<dbReference type="EMBL" id="CP045737">
    <property type="protein sequence ID" value="QGG41837.1"/>
    <property type="molecule type" value="Genomic_DNA"/>
</dbReference>
<dbReference type="Proteomes" id="UP000392064">
    <property type="component" value="Chromosome"/>
</dbReference>
<reference evidence="3 4" key="1">
    <citation type="submission" date="2019-11" db="EMBL/GenBank/DDBJ databases">
        <authorList>
            <person name="Li J."/>
        </authorList>
    </citation>
    <scope>NUCLEOTIDE SEQUENCE [LARGE SCALE GENOMIC DNA]</scope>
    <source>
        <strain evidence="3 4">MF47</strain>
    </source>
</reference>
<dbReference type="KEGG" id="aef:GEV26_10935"/>
<feature type="domain" description="HTH cro/C1-type" evidence="2">
    <location>
        <begin position="92"/>
        <end position="146"/>
    </location>
</feature>
<name>A0A5Q2MFB2_9ACTN</name>
<organism evidence="3 4">
    <name type="scientific">Aeromicrobium yanjiei</name>
    <dbReference type="NCBI Taxonomy" id="2662028"/>
    <lineage>
        <taxon>Bacteria</taxon>
        <taxon>Bacillati</taxon>
        <taxon>Actinomycetota</taxon>
        <taxon>Actinomycetes</taxon>
        <taxon>Propionibacteriales</taxon>
        <taxon>Nocardioidaceae</taxon>
        <taxon>Aeromicrobium</taxon>
    </lineage>
</organism>
<gene>
    <name evidence="3" type="ORF">GEV26_10935</name>
</gene>
<dbReference type="SMART" id="SM00530">
    <property type="entry name" value="HTH_XRE"/>
    <property type="match status" value="1"/>
</dbReference>
<evidence type="ECO:0000256" key="1">
    <source>
        <dbReference type="SAM" id="MobiDB-lite"/>
    </source>
</evidence>
<dbReference type="PROSITE" id="PS50943">
    <property type="entry name" value="HTH_CROC1"/>
    <property type="match status" value="1"/>
</dbReference>
<dbReference type="Gene3D" id="1.10.260.40">
    <property type="entry name" value="lambda repressor-like DNA-binding domains"/>
    <property type="match status" value="1"/>
</dbReference>
<dbReference type="InterPro" id="IPR001387">
    <property type="entry name" value="Cro/C1-type_HTH"/>
</dbReference>
<dbReference type="SUPFAM" id="SSF47413">
    <property type="entry name" value="lambda repressor-like DNA-binding domains"/>
    <property type="match status" value="1"/>
</dbReference>
<dbReference type="CDD" id="cd00093">
    <property type="entry name" value="HTH_XRE"/>
    <property type="match status" value="1"/>
</dbReference>
<evidence type="ECO:0000313" key="4">
    <source>
        <dbReference type="Proteomes" id="UP000392064"/>
    </source>
</evidence>
<evidence type="ECO:0000313" key="3">
    <source>
        <dbReference type="EMBL" id="QGG41837.1"/>
    </source>
</evidence>
<keyword evidence="4" id="KW-1185">Reference proteome</keyword>
<dbReference type="InterPro" id="IPR010982">
    <property type="entry name" value="Lambda_DNA-bd_dom_sf"/>
</dbReference>
<evidence type="ECO:0000259" key="2">
    <source>
        <dbReference type="PROSITE" id="PS50943"/>
    </source>
</evidence>
<dbReference type="AlphaFoldDB" id="A0A5Q2MFB2"/>
<sequence>MDPLRSSTTTSWVGTARVLSGIGGAVTSTSIEARSAEVRLGVSQVKRSRSSRVVSSILGSFRLGLCKQHNASSRDYARSIVVNSLPPFARVIKEQRDRKGMSRSQLAEAAELSYPYISQLETGLRKPSRNAARAIAQALDLSVEALERTIPGDVKDRSQVREAQQFSEQLLSGGPPPGVSQLRVASAPGGGGEHAAPGSREDLIGDILDLVEEFDPGERLDVLAEVQKRAMQRMLDARR</sequence>